<dbReference type="AlphaFoldDB" id="A0A139ALK1"/>
<feature type="compositionally biased region" description="Polar residues" evidence="1">
    <location>
        <begin position="143"/>
        <end position="154"/>
    </location>
</feature>
<feature type="transmembrane region" description="Helical" evidence="2">
    <location>
        <begin position="57"/>
        <end position="80"/>
    </location>
</feature>
<keyword evidence="2" id="KW-0812">Transmembrane</keyword>
<keyword evidence="4" id="KW-1185">Reference proteome</keyword>
<name>A0A139ALK1_GONPJ</name>
<evidence type="ECO:0000256" key="2">
    <source>
        <dbReference type="SAM" id="Phobius"/>
    </source>
</evidence>
<dbReference type="EMBL" id="KQ965747">
    <property type="protein sequence ID" value="KXS17434.1"/>
    <property type="molecule type" value="Genomic_DNA"/>
</dbReference>
<dbReference type="Proteomes" id="UP000070544">
    <property type="component" value="Unassembled WGS sequence"/>
</dbReference>
<organism evidence="3 4">
    <name type="scientific">Gonapodya prolifera (strain JEL478)</name>
    <name type="common">Monoblepharis prolifera</name>
    <dbReference type="NCBI Taxonomy" id="1344416"/>
    <lineage>
        <taxon>Eukaryota</taxon>
        <taxon>Fungi</taxon>
        <taxon>Fungi incertae sedis</taxon>
        <taxon>Chytridiomycota</taxon>
        <taxon>Chytridiomycota incertae sedis</taxon>
        <taxon>Monoblepharidomycetes</taxon>
        <taxon>Monoblepharidales</taxon>
        <taxon>Gonapodyaceae</taxon>
        <taxon>Gonapodya</taxon>
    </lineage>
</organism>
<feature type="region of interest" description="Disordered" evidence="1">
    <location>
        <begin position="222"/>
        <end position="283"/>
    </location>
</feature>
<feature type="region of interest" description="Disordered" evidence="1">
    <location>
        <begin position="115"/>
        <end position="156"/>
    </location>
</feature>
<keyword evidence="2" id="KW-1133">Transmembrane helix</keyword>
<sequence length="283" mass="28661">MTTPTASLVHYQTGALPTRQPAPPPSPTGSNSGATPSDAASMLLQDSTVSAPGSVPVAAIAGIVVACVVIVAAVVGVVVWRRRRGGAGSAGAVVGLAKPWVIKVVRNSPPSSLAAASSLSPQWATPSDGSRTLSPASGVAPASSRSSLNSTDSGENLIPAGMNITPSAPTLTVTTTTALSAAAPRISPLFRLSSSGFDVISGSWSPPHSQHNYPPWMFTSTPTSPAGVEGAAEKREVSQLPDLSGGENGVLSRGGESPDFVRFSSQKRRKVPDPAAPRKSVSR</sequence>
<keyword evidence="2" id="KW-0472">Membrane</keyword>
<accession>A0A139ALK1</accession>
<proteinExistence type="predicted"/>
<gene>
    <name evidence="3" type="ORF">M427DRAFT_153912</name>
</gene>
<evidence type="ECO:0000313" key="4">
    <source>
        <dbReference type="Proteomes" id="UP000070544"/>
    </source>
</evidence>
<evidence type="ECO:0000256" key="1">
    <source>
        <dbReference type="SAM" id="MobiDB-lite"/>
    </source>
</evidence>
<feature type="compositionally biased region" description="Polar residues" evidence="1">
    <location>
        <begin position="122"/>
        <end position="135"/>
    </location>
</feature>
<evidence type="ECO:0000313" key="3">
    <source>
        <dbReference type="EMBL" id="KXS17434.1"/>
    </source>
</evidence>
<feature type="region of interest" description="Disordered" evidence="1">
    <location>
        <begin position="13"/>
        <end position="38"/>
    </location>
</feature>
<reference evidence="3 4" key="1">
    <citation type="journal article" date="2015" name="Genome Biol. Evol.">
        <title>Phylogenomic analyses indicate that early fungi evolved digesting cell walls of algal ancestors of land plants.</title>
        <authorList>
            <person name="Chang Y."/>
            <person name="Wang S."/>
            <person name="Sekimoto S."/>
            <person name="Aerts A.L."/>
            <person name="Choi C."/>
            <person name="Clum A."/>
            <person name="LaButti K.M."/>
            <person name="Lindquist E.A."/>
            <person name="Yee Ngan C."/>
            <person name="Ohm R.A."/>
            <person name="Salamov A.A."/>
            <person name="Grigoriev I.V."/>
            <person name="Spatafora J.W."/>
            <person name="Berbee M.L."/>
        </authorList>
    </citation>
    <scope>NUCLEOTIDE SEQUENCE [LARGE SCALE GENOMIC DNA]</scope>
    <source>
        <strain evidence="3 4">JEL478</strain>
    </source>
</reference>
<protein>
    <submittedName>
        <fullName evidence="3">Uncharacterized protein</fullName>
    </submittedName>
</protein>